<keyword evidence="3" id="KW-1003">Cell membrane</keyword>
<dbReference type="InterPro" id="IPR000515">
    <property type="entry name" value="MetI-like"/>
</dbReference>
<evidence type="ECO:0000313" key="10">
    <source>
        <dbReference type="Proteomes" id="UP001493487"/>
    </source>
</evidence>
<comment type="subcellular location">
    <subcellularLocation>
        <location evidence="1 7">Cell membrane</location>
        <topology evidence="1 7">Multi-pass membrane protein</topology>
    </subcellularLocation>
</comment>
<dbReference type="InterPro" id="IPR035906">
    <property type="entry name" value="MetI-like_sf"/>
</dbReference>
<dbReference type="RefSeq" id="WP_232186517.1">
    <property type="nucleotide sequence ID" value="NZ_JAIOAP010000008.1"/>
</dbReference>
<reference evidence="9 10" key="1">
    <citation type="journal article" date="2023" name="Genome Announc.">
        <title>Pan-Genome Analyses of the Genus Cohnella and Proposal of the Novel Species Cohnella silvisoli sp. nov., Isolated from Forest Soil.</title>
        <authorList>
            <person name="Wang C."/>
            <person name="Mao L."/>
            <person name="Bao G."/>
            <person name="Zhu H."/>
        </authorList>
    </citation>
    <scope>NUCLEOTIDE SEQUENCE [LARGE SCALE GENOMIC DNA]</scope>
    <source>
        <strain evidence="9 10">NL03-T5-1</strain>
    </source>
</reference>
<keyword evidence="6 7" id="KW-0472">Membrane</keyword>
<dbReference type="Proteomes" id="UP001493487">
    <property type="component" value="Unassembled WGS sequence"/>
</dbReference>
<feature type="transmembrane region" description="Helical" evidence="7">
    <location>
        <begin position="143"/>
        <end position="163"/>
    </location>
</feature>
<evidence type="ECO:0000256" key="5">
    <source>
        <dbReference type="ARBA" id="ARBA00022989"/>
    </source>
</evidence>
<evidence type="ECO:0000256" key="1">
    <source>
        <dbReference type="ARBA" id="ARBA00004651"/>
    </source>
</evidence>
<evidence type="ECO:0000259" key="8">
    <source>
        <dbReference type="PROSITE" id="PS50928"/>
    </source>
</evidence>
<dbReference type="PROSITE" id="PS50928">
    <property type="entry name" value="ABC_TM1"/>
    <property type="match status" value="1"/>
</dbReference>
<comment type="similarity">
    <text evidence="7">Belongs to the binding-protein-dependent transport system permease family.</text>
</comment>
<keyword evidence="5 7" id="KW-1133">Transmembrane helix</keyword>
<feature type="domain" description="ABC transmembrane type-1" evidence="8">
    <location>
        <begin position="72"/>
        <end position="263"/>
    </location>
</feature>
<dbReference type="InterPro" id="IPR050901">
    <property type="entry name" value="BP-dep_ABC_trans_perm"/>
</dbReference>
<dbReference type="SUPFAM" id="SSF161098">
    <property type="entry name" value="MetI-like"/>
    <property type="match status" value="1"/>
</dbReference>
<dbReference type="PANTHER" id="PTHR32243:SF24">
    <property type="entry name" value="DIACETYLCHITOBIOSE UPTAKE SYSTEM PERMEASE PROTEIN NGCG"/>
    <property type="match status" value="1"/>
</dbReference>
<evidence type="ECO:0000256" key="4">
    <source>
        <dbReference type="ARBA" id="ARBA00022692"/>
    </source>
</evidence>
<evidence type="ECO:0000256" key="3">
    <source>
        <dbReference type="ARBA" id="ARBA00022475"/>
    </source>
</evidence>
<proteinExistence type="inferred from homology"/>
<feature type="transmembrane region" description="Helical" evidence="7">
    <location>
        <begin position="12"/>
        <end position="33"/>
    </location>
</feature>
<dbReference type="EMBL" id="JASKHM010000009">
    <property type="protein sequence ID" value="MEQ4484151.1"/>
    <property type="molecule type" value="Genomic_DNA"/>
</dbReference>
<evidence type="ECO:0000256" key="7">
    <source>
        <dbReference type="RuleBase" id="RU363032"/>
    </source>
</evidence>
<gene>
    <name evidence="9" type="ORF">QJS35_17275</name>
</gene>
<accession>A0ABV1KX38</accession>
<evidence type="ECO:0000313" key="9">
    <source>
        <dbReference type="EMBL" id="MEQ4484151.1"/>
    </source>
</evidence>
<organism evidence="9 10">
    <name type="scientific">Cohnella silvisoli</name>
    <dbReference type="NCBI Taxonomy" id="2873699"/>
    <lineage>
        <taxon>Bacteria</taxon>
        <taxon>Bacillati</taxon>
        <taxon>Bacillota</taxon>
        <taxon>Bacilli</taxon>
        <taxon>Bacillales</taxon>
        <taxon>Paenibacillaceae</taxon>
        <taxon>Cohnella</taxon>
    </lineage>
</organism>
<keyword evidence="10" id="KW-1185">Reference proteome</keyword>
<keyword evidence="2 7" id="KW-0813">Transport</keyword>
<dbReference type="Pfam" id="PF00528">
    <property type="entry name" value="BPD_transp_1"/>
    <property type="match status" value="1"/>
</dbReference>
<name>A0ABV1KX38_9BACL</name>
<dbReference type="PANTHER" id="PTHR32243">
    <property type="entry name" value="MALTOSE TRANSPORT SYSTEM PERMEASE-RELATED"/>
    <property type="match status" value="1"/>
</dbReference>
<evidence type="ECO:0000256" key="2">
    <source>
        <dbReference type="ARBA" id="ARBA00022448"/>
    </source>
</evidence>
<feature type="transmembrane region" description="Helical" evidence="7">
    <location>
        <begin position="242"/>
        <end position="263"/>
    </location>
</feature>
<dbReference type="CDD" id="cd06261">
    <property type="entry name" value="TM_PBP2"/>
    <property type="match status" value="1"/>
</dbReference>
<dbReference type="Gene3D" id="1.10.3720.10">
    <property type="entry name" value="MetI-like"/>
    <property type="match status" value="1"/>
</dbReference>
<feature type="transmembrane region" description="Helical" evidence="7">
    <location>
        <begin position="109"/>
        <end position="131"/>
    </location>
</feature>
<keyword evidence="4 7" id="KW-0812">Transmembrane</keyword>
<sequence length="279" mass="31473">MSMWISNLGGKVFKVFPWLYCIISIYPLVYMLFFSLKSNEEILYQNPFGIPHVFHFDNYSRAVKAFNILLFFKNSVIVSFASLIGIILFSITFAYAASRMEWRLNKWTTTYMLMGLFIPIQSIMIPLSLLVKNFHLANSYFSLIVPYISFNLSFSVLIFYGFFRTIPPEMEESAFMDGAGIARTFVNIILPIMRPAIATVIIFSFMGVWNEFTMATVLISDAHFKTLPVGLVSFTGARSSDYGGMGAAMVMASIPTFVVYLIFSEQVEKALTVGSAVKG</sequence>
<comment type="caution">
    <text evidence="9">The sequence shown here is derived from an EMBL/GenBank/DDBJ whole genome shotgun (WGS) entry which is preliminary data.</text>
</comment>
<evidence type="ECO:0000256" key="6">
    <source>
        <dbReference type="ARBA" id="ARBA00023136"/>
    </source>
</evidence>
<protein>
    <submittedName>
        <fullName evidence="9">Carbohydrate ABC transporter permease</fullName>
    </submittedName>
</protein>
<feature type="transmembrane region" description="Helical" evidence="7">
    <location>
        <begin position="76"/>
        <end position="97"/>
    </location>
</feature>
<feature type="transmembrane region" description="Helical" evidence="7">
    <location>
        <begin position="184"/>
        <end position="209"/>
    </location>
</feature>